<protein>
    <submittedName>
        <fullName evidence="1">Uncharacterized protein</fullName>
    </submittedName>
</protein>
<evidence type="ECO:0000313" key="1">
    <source>
        <dbReference type="EMBL" id="KAA0185542.1"/>
    </source>
</evidence>
<dbReference type="Proteomes" id="UP000728185">
    <property type="component" value="Unassembled WGS sequence"/>
</dbReference>
<name>A0A8E0VD73_9TREM</name>
<accession>A0A8E0VD73</accession>
<sequence>MLTTSTEDQQRRSKPVHAASVEWTAPIDRLSDFVEALSPSNMRYGVPNVHNPPSVIGSQPGLDQWTDYAQPRSSMQLKDLSNGCLTQSYCSQSHTQEFPYSPYDTDTFDLSVNTNGGKHSLFETRSRYLEHEII</sequence>
<proteinExistence type="predicted"/>
<dbReference type="EMBL" id="LUCM01010391">
    <property type="protein sequence ID" value="KAA0185542.1"/>
    <property type="molecule type" value="Genomic_DNA"/>
</dbReference>
<comment type="caution">
    <text evidence="1">The sequence shown here is derived from an EMBL/GenBank/DDBJ whole genome shotgun (WGS) entry which is preliminary data.</text>
</comment>
<evidence type="ECO:0000313" key="2">
    <source>
        <dbReference type="Proteomes" id="UP000728185"/>
    </source>
</evidence>
<reference evidence="1" key="1">
    <citation type="submission" date="2019-05" db="EMBL/GenBank/DDBJ databases">
        <title>Annotation for the trematode Fasciolopsis buski.</title>
        <authorList>
            <person name="Choi Y.-J."/>
        </authorList>
    </citation>
    <scope>NUCLEOTIDE SEQUENCE</scope>
    <source>
        <strain evidence="1">HT</strain>
        <tissue evidence="1">Whole worm</tissue>
    </source>
</reference>
<gene>
    <name evidence="1" type="ORF">FBUS_01391</name>
</gene>
<organism evidence="1 2">
    <name type="scientific">Fasciolopsis buskii</name>
    <dbReference type="NCBI Taxonomy" id="27845"/>
    <lineage>
        <taxon>Eukaryota</taxon>
        <taxon>Metazoa</taxon>
        <taxon>Spiralia</taxon>
        <taxon>Lophotrochozoa</taxon>
        <taxon>Platyhelminthes</taxon>
        <taxon>Trematoda</taxon>
        <taxon>Digenea</taxon>
        <taxon>Plagiorchiida</taxon>
        <taxon>Echinostomata</taxon>
        <taxon>Echinostomatoidea</taxon>
        <taxon>Fasciolidae</taxon>
        <taxon>Fasciolopsis</taxon>
    </lineage>
</organism>
<dbReference type="AlphaFoldDB" id="A0A8E0VD73"/>
<keyword evidence="2" id="KW-1185">Reference proteome</keyword>